<dbReference type="SUPFAM" id="SSF54593">
    <property type="entry name" value="Glyoxalase/Bleomycin resistance protein/Dihydroxybiphenyl dioxygenase"/>
    <property type="match status" value="1"/>
</dbReference>
<dbReference type="PATRIC" id="fig|652.5.peg.1254"/>
<dbReference type="KEGG" id="asr:WL1483_2936"/>
<dbReference type="Gene3D" id="3.10.180.10">
    <property type="entry name" value="2,3-Dihydroxybiphenyl 1,2-Dioxygenase, domain 1"/>
    <property type="match status" value="1"/>
</dbReference>
<reference evidence="3" key="1">
    <citation type="submission" date="2015-10" db="EMBL/GenBank/DDBJ databases">
        <title>Complete Genome Sequence of Aeromonas schubertii strain WL1483.</title>
        <authorList>
            <person name="Liu L."/>
        </authorList>
    </citation>
    <scope>NUCLEOTIDE SEQUENCE [LARGE SCALE GENOMIC DNA]</scope>
    <source>
        <strain evidence="3">WL1483</strain>
    </source>
</reference>
<accession>A0A0S2SKV8</accession>
<reference evidence="2 3" key="2">
    <citation type="journal article" date="2016" name="Genome Announc.">
        <title>Complete Genome Sequence of the Highly Virulent Aeromonas schubertii Strain WL1483, Isolated from Diseased Snakehead Fish (Channa argus) in China.</title>
        <authorList>
            <person name="Liu L."/>
            <person name="Li N."/>
            <person name="Zhang D."/>
            <person name="Fu X."/>
            <person name="Shi C."/>
            <person name="Lin Q."/>
            <person name="Hao G."/>
        </authorList>
    </citation>
    <scope>NUCLEOTIDE SEQUENCE [LARGE SCALE GENOMIC DNA]</scope>
    <source>
        <strain evidence="2 3">WL1483</strain>
    </source>
</reference>
<dbReference type="InterPro" id="IPR041581">
    <property type="entry name" value="Glyoxalase_6"/>
</dbReference>
<name>A0A0S2SKV8_9GAMM</name>
<dbReference type="AlphaFoldDB" id="A0A0S2SKV8"/>
<dbReference type="EMBL" id="CP013067">
    <property type="protein sequence ID" value="ALP42355.1"/>
    <property type="molecule type" value="Genomic_DNA"/>
</dbReference>
<evidence type="ECO:0000313" key="3">
    <source>
        <dbReference type="Proteomes" id="UP000058114"/>
    </source>
</evidence>
<evidence type="ECO:0000313" key="2">
    <source>
        <dbReference type="EMBL" id="ALP42355.1"/>
    </source>
</evidence>
<feature type="domain" description="Glyoxalase-like" evidence="1">
    <location>
        <begin position="13"/>
        <end position="123"/>
    </location>
</feature>
<protein>
    <recommendedName>
        <fullName evidence="1">Glyoxalase-like domain-containing protein</fullName>
    </recommendedName>
</protein>
<sequence length="130" mass="14281">MAGAARAGALIYVADLARQAQFYQALLGMQVLHQDAQYAVLDNGDTQLVLHRMPAPYVEQIVISVPPTLREQCAIKLFFSVPSVARAEVKVADLGGGMLPEQWSGPGFVVRNAFDPEGNLFQLRQWEPDN</sequence>
<gene>
    <name evidence="2" type="ORF">WL1483_2936</name>
</gene>
<organism evidence="2 3">
    <name type="scientific">Aeromonas schubertii</name>
    <dbReference type="NCBI Taxonomy" id="652"/>
    <lineage>
        <taxon>Bacteria</taxon>
        <taxon>Pseudomonadati</taxon>
        <taxon>Pseudomonadota</taxon>
        <taxon>Gammaproteobacteria</taxon>
        <taxon>Aeromonadales</taxon>
        <taxon>Aeromonadaceae</taxon>
        <taxon>Aeromonas</taxon>
    </lineage>
</organism>
<dbReference type="Proteomes" id="UP000058114">
    <property type="component" value="Chromosome"/>
</dbReference>
<dbReference type="Pfam" id="PF18029">
    <property type="entry name" value="Glyoxalase_6"/>
    <property type="match status" value="1"/>
</dbReference>
<dbReference type="InterPro" id="IPR029068">
    <property type="entry name" value="Glyas_Bleomycin-R_OHBP_Dase"/>
</dbReference>
<proteinExistence type="predicted"/>
<evidence type="ECO:0000259" key="1">
    <source>
        <dbReference type="Pfam" id="PF18029"/>
    </source>
</evidence>
<dbReference type="RefSeq" id="WP_060584806.1">
    <property type="nucleotide sequence ID" value="NZ_CP013067.1"/>
</dbReference>